<dbReference type="Proteomes" id="UP000233551">
    <property type="component" value="Unassembled WGS sequence"/>
</dbReference>
<gene>
    <name evidence="2" type="ORF">CRG98_045434</name>
</gene>
<protein>
    <submittedName>
        <fullName evidence="2">Uncharacterized protein</fullName>
    </submittedName>
</protein>
<sequence>MGRRLRIRGRGSLIVGAITTKVGTPMVEFGMAIVVSFTSGMLVSREKEMTIFDSSGMPNPVDDSILRRMVGLGELHGGYGSYIMSPLWIMHRKRRLMIRNYGIDD</sequence>
<evidence type="ECO:0000256" key="1">
    <source>
        <dbReference type="SAM" id="Phobius"/>
    </source>
</evidence>
<evidence type="ECO:0000313" key="3">
    <source>
        <dbReference type="Proteomes" id="UP000233551"/>
    </source>
</evidence>
<dbReference type="EMBL" id="PGOL01006119">
    <property type="protein sequence ID" value="PKI34155.1"/>
    <property type="molecule type" value="Genomic_DNA"/>
</dbReference>
<dbReference type="AlphaFoldDB" id="A0A2I0HR05"/>
<accession>A0A2I0HR05</accession>
<feature type="transmembrane region" description="Helical" evidence="1">
    <location>
        <begin position="65"/>
        <end position="89"/>
    </location>
</feature>
<reference evidence="2 3" key="1">
    <citation type="submission" date="2017-11" db="EMBL/GenBank/DDBJ databases">
        <title>De-novo sequencing of pomegranate (Punica granatum L.) genome.</title>
        <authorList>
            <person name="Akparov Z."/>
            <person name="Amiraslanov A."/>
            <person name="Hajiyeva S."/>
            <person name="Abbasov M."/>
            <person name="Kaur K."/>
            <person name="Hamwieh A."/>
            <person name="Solovyev V."/>
            <person name="Salamov A."/>
            <person name="Braich B."/>
            <person name="Kosarev P."/>
            <person name="Mahmoud A."/>
            <person name="Hajiyev E."/>
            <person name="Babayeva S."/>
            <person name="Izzatullayeva V."/>
            <person name="Mammadov A."/>
            <person name="Mammadov A."/>
            <person name="Sharifova S."/>
            <person name="Ojaghi J."/>
            <person name="Eynullazada K."/>
            <person name="Bayramov B."/>
            <person name="Abdulazimova A."/>
            <person name="Shahmuradov I."/>
        </authorList>
    </citation>
    <scope>NUCLEOTIDE SEQUENCE [LARGE SCALE GENOMIC DNA]</scope>
    <source>
        <strain evidence="3">cv. AG2017</strain>
        <tissue evidence="2">Leaf</tissue>
    </source>
</reference>
<proteinExistence type="predicted"/>
<organism evidence="2 3">
    <name type="scientific">Punica granatum</name>
    <name type="common">Pomegranate</name>
    <dbReference type="NCBI Taxonomy" id="22663"/>
    <lineage>
        <taxon>Eukaryota</taxon>
        <taxon>Viridiplantae</taxon>
        <taxon>Streptophyta</taxon>
        <taxon>Embryophyta</taxon>
        <taxon>Tracheophyta</taxon>
        <taxon>Spermatophyta</taxon>
        <taxon>Magnoliopsida</taxon>
        <taxon>eudicotyledons</taxon>
        <taxon>Gunneridae</taxon>
        <taxon>Pentapetalae</taxon>
        <taxon>rosids</taxon>
        <taxon>malvids</taxon>
        <taxon>Myrtales</taxon>
        <taxon>Lythraceae</taxon>
        <taxon>Punica</taxon>
    </lineage>
</organism>
<keyword evidence="3" id="KW-1185">Reference proteome</keyword>
<comment type="caution">
    <text evidence="2">The sequence shown here is derived from an EMBL/GenBank/DDBJ whole genome shotgun (WGS) entry which is preliminary data.</text>
</comment>
<keyword evidence="1" id="KW-0472">Membrane</keyword>
<keyword evidence="1" id="KW-0812">Transmembrane</keyword>
<keyword evidence="1" id="KW-1133">Transmembrane helix</keyword>
<evidence type="ECO:0000313" key="2">
    <source>
        <dbReference type="EMBL" id="PKI34155.1"/>
    </source>
</evidence>
<name>A0A2I0HR05_PUNGR</name>